<reference evidence="1 2" key="1">
    <citation type="journal article" date="2017" name="BMC Genomics">
        <title>Comparative genomic and phylogenomic analyses of the Bifidobacteriaceae family.</title>
        <authorList>
            <person name="Lugli G.A."/>
            <person name="Milani C."/>
            <person name="Turroni F."/>
            <person name="Duranti S."/>
            <person name="Mancabelli L."/>
            <person name="Mangifesta M."/>
            <person name="Ferrario C."/>
            <person name="Modesto M."/>
            <person name="Mattarelli P."/>
            <person name="Jiri K."/>
            <person name="van Sinderen D."/>
            <person name="Ventura M."/>
        </authorList>
    </citation>
    <scope>NUCLEOTIDE SEQUENCE [LARGE SCALE GENOMIC DNA]</scope>
    <source>
        <strain evidence="1 2">DSM 22924</strain>
    </source>
</reference>
<sequence length="58" mass="6611">MKFSDSVLQRKSHHLGRIGVNIRGCTEIDFTLSEGTNGAYLPLSLQELRVRLHQRAIF</sequence>
<dbReference type="AlphaFoldDB" id="A0A261EU21"/>
<keyword evidence="2" id="KW-1185">Reference proteome</keyword>
<dbReference type="Proteomes" id="UP000216004">
    <property type="component" value="Unassembled WGS sequence"/>
</dbReference>
<dbReference type="EMBL" id="MWWS01000004">
    <property type="protein sequence ID" value="OZG50353.1"/>
    <property type="molecule type" value="Genomic_DNA"/>
</dbReference>
<name>A0A261EU21_9BIFI</name>
<accession>A0A261EU21</accession>
<organism evidence="1 2">
    <name type="scientific">Bombiscardovia coagulans</name>
    <dbReference type="NCBI Taxonomy" id="686666"/>
    <lineage>
        <taxon>Bacteria</taxon>
        <taxon>Bacillati</taxon>
        <taxon>Actinomycetota</taxon>
        <taxon>Actinomycetes</taxon>
        <taxon>Bifidobacteriales</taxon>
        <taxon>Bifidobacteriaceae</taxon>
        <taxon>Bombiscardovia</taxon>
    </lineage>
</organism>
<evidence type="ECO:0000313" key="2">
    <source>
        <dbReference type="Proteomes" id="UP000216004"/>
    </source>
</evidence>
<gene>
    <name evidence="1" type="ORF">BOCO_0870</name>
</gene>
<comment type="caution">
    <text evidence="1">The sequence shown here is derived from an EMBL/GenBank/DDBJ whole genome shotgun (WGS) entry which is preliminary data.</text>
</comment>
<evidence type="ECO:0000313" key="1">
    <source>
        <dbReference type="EMBL" id="OZG50353.1"/>
    </source>
</evidence>
<proteinExistence type="predicted"/>
<protein>
    <submittedName>
        <fullName evidence="1">Uncharacterized protein</fullName>
    </submittedName>
</protein>